<reference evidence="1 2" key="1">
    <citation type="journal article" date="2019" name="Sci. Rep.">
        <title>Orb-weaving spider Araneus ventricosus genome elucidates the spidroin gene catalogue.</title>
        <authorList>
            <person name="Kono N."/>
            <person name="Nakamura H."/>
            <person name="Ohtoshi R."/>
            <person name="Moran D.A.P."/>
            <person name="Shinohara A."/>
            <person name="Yoshida Y."/>
            <person name="Fujiwara M."/>
            <person name="Mori M."/>
            <person name="Tomita M."/>
            <person name="Arakawa K."/>
        </authorList>
    </citation>
    <scope>NUCLEOTIDE SEQUENCE [LARGE SCALE GENOMIC DNA]</scope>
</reference>
<dbReference type="EMBL" id="BGPR01110384">
    <property type="protein sequence ID" value="GBM88930.1"/>
    <property type="molecule type" value="Genomic_DNA"/>
</dbReference>
<proteinExistence type="predicted"/>
<comment type="caution">
    <text evidence="1">The sequence shown here is derived from an EMBL/GenBank/DDBJ whole genome shotgun (WGS) entry which is preliminary data.</text>
</comment>
<keyword evidence="2" id="KW-1185">Reference proteome</keyword>
<protein>
    <submittedName>
        <fullName evidence="1">Uncharacterized protein</fullName>
    </submittedName>
</protein>
<organism evidence="1 2">
    <name type="scientific">Araneus ventricosus</name>
    <name type="common">Orbweaver spider</name>
    <name type="synonym">Epeira ventricosa</name>
    <dbReference type="NCBI Taxonomy" id="182803"/>
    <lineage>
        <taxon>Eukaryota</taxon>
        <taxon>Metazoa</taxon>
        <taxon>Ecdysozoa</taxon>
        <taxon>Arthropoda</taxon>
        <taxon>Chelicerata</taxon>
        <taxon>Arachnida</taxon>
        <taxon>Araneae</taxon>
        <taxon>Araneomorphae</taxon>
        <taxon>Entelegynae</taxon>
        <taxon>Araneoidea</taxon>
        <taxon>Araneidae</taxon>
        <taxon>Araneus</taxon>
    </lineage>
</organism>
<sequence>MSVRDLPTLVCDAAFYTLCHAVQIIIQQLLLQFIPLLCHCTDEGVQFVNSIFLVHLEQELFTCVKSFKSLLSAITGRTGMENNICTRTFLVTQCVIHNARIFQNILQSRPLFLDLQIWHEITSCISSAN</sequence>
<accession>A0A4Y2JFS0</accession>
<dbReference type="AlphaFoldDB" id="A0A4Y2JFS0"/>
<name>A0A4Y2JFS0_ARAVE</name>
<dbReference type="Proteomes" id="UP000499080">
    <property type="component" value="Unassembled WGS sequence"/>
</dbReference>
<gene>
    <name evidence="1" type="ORF">AVEN_1866_1</name>
</gene>
<evidence type="ECO:0000313" key="1">
    <source>
        <dbReference type="EMBL" id="GBM88930.1"/>
    </source>
</evidence>
<evidence type="ECO:0000313" key="2">
    <source>
        <dbReference type="Proteomes" id="UP000499080"/>
    </source>
</evidence>